<dbReference type="RefSeq" id="WP_038608388.1">
    <property type="nucleotide sequence ID" value="NZ_CP009048.1"/>
</dbReference>
<proteinExistence type="predicted"/>
<accession>A0A077FBA2</accession>
<name>A0A077FBA2_9PSED</name>
<protein>
    <submittedName>
        <fullName evidence="2">Uncharacterized protein</fullName>
    </submittedName>
</protein>
<dbReference type="AlphaFoldDB" id="A0A077FBA2"/>
<organism evidence="2 3">
    <name type="scientific">Pseudomonas alkylphenolica</name>
    <dbReference type="NCBI Taxonomy" id="237609"/>
    <lineage>
        <taxon>Bacteria</taxon>
        <taxon>Pseudomonadati</taxon>
        <taxon>Pseudomonadota</taxon>
        <taxon>Gammaproteobacteria</taxon>
        <taxon>Pseudomonadales</taxon>
        <taxon>Pseudomonadaceae</taxon>
        <taxon>Pseudomonas</taxon>
    </lineage>
</organism>
<evidence type="ECO:0000313" key="2">
    <source>
        <dbReference type="EMBL" id="AIL60641.1"/>
    </source>
</evidence>
<feature type="transmembrane region" description="Helical" evidence="1">
    <location>
        <begin position="62"/>
        <end position="82"/>
    </location>
</feature>
<evidence type="ECO:0000256" key="1">
    <source>
        <dbReference type="SAM" id="Phobius"/>
    </source>
</evidence>
<reference evidence="2 3" key="1">
    <citation type="submission" date="2014-07" db="EMBL/GenBank/DDBJ databases">
        <authorList>
            <person name="Lee K."/>
            <person name="Lim J.Y."/>
            <person name="Hwang I."/>
        </authorList>
    </citation>
    <scope>NUCLEOTIDE SEQUENCE [LARGE SCALE GENOMIC DNA]</scope>
    <source>
        <strain evidence="2 3">KL28</strain>
    </source>
</reference>
<sequence>MKLSDGFDAKRLRQREPRNWGARLAAAFSALLATLGVLLVMAGAASLLGNLEALAELNANRAGAAVVLAGGLVLLYLGIWFWRRSRLRLRRSRELNLSPHLMKKHD</sequence>
<dbReference type="EMBL" id="CP009048">
    <property type="protein sequence ID" value="AIL60641.1"/>
    <property type="molecule type" value="Genomic_DNA"/>
</dbReference>
<keyword evidence="1" id="KW-1133">Transmembrane helix</keyword>
<keyword evidence="1" id="KW-0472">Membrane</keyword>
<feature type="transmembrane region" description="Helical" evidence="1">
    <location>
        <begin position="20"/>
        <end position="42"/>
    </location>
</feature>
<evidence type="ECO:0000313" key="3">
    <source>
        <dbReference type="Proteomes" id="UP000028931"/>
    </source>
</evidence>
<dbReference type="HOGENOM" id="CLU_176284_0_0_6"/>
<keyword evidence="1" id="KW-0812">Transmembrane</keyword>
<gene>
    <name evidence="2" type="ORF">PSAKL28_14150</name>
</gene>
<dbReference type="Proteomes" id="UP000028931">
    <property type="component" value="Chromosome"/>
</dbReference>
<dbReference type="KEGG" id="palk:PSAKL28_14150"/>